<organism evidence="2 3">
    <name type="scientific">Streptomyces durocortorensis</name>
    <dbReference type="NCBI Taxonomy" id="2811104"/>
    <lineage>
        <taxon>Bacteria</taxon>
        <taxon>Bacillati</taxon>
        <taxon>Actinomycetota</taxon>
        <taxon>Actinomycetes</taxon>
        <taxon>Kitasatosporales</taxon>
        <taxon>Streptomycetaceae</taxon>
        <taxon>Streptomyces</taxon>
    </lineage>
</organism>
<name>A0ABY9VUP7_9ACTN</name>
<keyword evidence="3" id="KW-1185">Reference proteome</keyword>
<evidence type="ECO:0000256" key="1">
    <source>
        <dbReference type="SAM" id="MobiDB-lite"/>
    </source>
</evidence>
<reference evidence="2 3" key="1">
    <citation type="submission" date="2023-09" db="EMBL/GenBank/DDBJ databases">
        <title>Genome completion map analysis of the actinomycetes C11-1.</title>
        <authorList>
            <person name="Qin P."/>
            <person name="Guan P."/>
        </authorList>
    </citation>
    <scope>NUCLEOTIDE SEQUENCE [LARGE SCALE GENOMIC DNA]</scope>
    <source>
        <strain evidence="2 3">C11-1</strain>
    </source>
</reference>
<dbReference type="EMBL" id="CP134500">
    <property type="protein sequence ID" value="WNF26864.1"/>
    <property type="molecule type" value="Genomic_DNA"/>
</dbReference>
<evidence type="ECO:0000313" key="3">
    <source>
        <dbReference type="Proteomes" id="UP001303236"/>
    </source>
</evidence>
<proteinExistence type="predicted"/>
<protein>
    <submittedName>
        <fullName evidence="2">Uncharacterized protein</fullName>
    </submittedName>
</protein>
<evidence type="ECO:0000313" key="2">
    <source>
        <dbReference type="EMBL" id="WNF26864.1"/>
    </source>
</evidence>
<sequence length="61" mass="6174">MAGTTAPGLQLYTADHFDGRPSRRTGSAYADDRETAPTGGANPHSAFTMGSVTCPSATEGG</sequence>
<accession>A0ABY9VUP7</accession>
<feature type="compositionally biased region" description="Polar residues" evidence="1">
    <location>
        <begin position="48"/>
        <end position="61"/>
    </location>
</feature>
<gene>
    <name evidence="2" type="ORF">RI138_08440</name>
</gene>
<dbReference type="Proteomes" id="UP001303236">
    <property type="component" value="Chromosome"/>
</dbReference>
<feature type="region of interest" description="Disordered" evidence="1">
    <location>
        <begin position="1"/>
        <end position="61"/>
    </location>
</feature>